<evidence type="ECO:0000256" key="9">
    <source>
        <dbReference type="ARBA" id="ARBA00023136"/>
    </source>
</evidence>
<evidence type="ECO:0000313" key="12">
    <source>
        <dbReference type="RefSeq" id="XP_016462444.1"/>
    </source>
</evidence>
<dbReference type="PANTHER" id="PTHR48063:SF112">
    <property type="entry name" value="RECEPTOR LIKE PROTEIN 30-LIKE"/>
    <property type="match status" value="1"/>
</dbReference>
<dbReference type="Pfam" id="PF08263">
    <property type="entry name" value="LRRNT_2"/>
    <property type="match status" value="1"/>
</dbReference>
<dbReference type="Pfam" id="PF00560">
    <property type="entry name" value="LRR_1"/>
    <property type="match status" value="7"/>
</dbReference>
<dbReference type="InterPro" id="IPR001611">
    <property type="entry name" value="Leu-rich_rpt"/>
</dbReference>
<name>A0A1S3ZDN1_TOBAC</name>
<dbReference type="InterPro" id="IPR003591">
    <property type="entry name" value="Leu-rich_rpt_typical-subtyp"/>
</dbReference>
<dbReference type="OrthoDB" id="1600340at2759"/>
<keyword evidence="7" id="KW-0677">Repeat</keyword>
<keyword evidence="3" id="KW-1003">Cell membrane</keyword>
<dbReference type="InterPro" id="IPR046956">
    <property type="entry name" value="RLP23-like"/>
</dbReference>
<evidence type="ECO:0000256" key="10">
    <source>
        <dbReference type="ARBA" id="ARBA00023180"/>
    </source>
</evidence>
<dbReference type="GeneID" id="107785617"/>
<dbReference type="InterPro" id="IPR032675">
    <property type="entry name" value="LRR_dom_sf"/>
</dbReference>
<dbReference type="InterPro" id="IPR013210">
    <property type="entry name" value="LRR_N_plant-typ"/>
</dbReference>
<proteinExistence type="inferred from homology"/>
<accession>A0A1S3ZDN1</accession>
<gene>
    <name evidence="12" type="primary">LOC107785617</name>
</gene>
<evidence type="ECO:0000256" key="3">
    <source>
        <dbReference type="ARBA" id="ARBA00022475"/>
    </source>
</evidence>
<dbReference type="GO" id="GO:0051707">
    <property type="term" value="P:response to other organism"/>
    <property type="evidence" value="ECO:0007669"/>
    <property type="project" value="UniProtKB-ARBA"/>
</dbReference>
<evidence type="ECO:0000256" key="1">
    <source>
        <dbReference type="ARBA" id="ARBA00004251"/>
    </source>
</evidence>
<dbReference type="GO" id="GO:0005886">
    <property type="term" value="C:plasma membrane"/>
    <property type="evidence" value="ECO:0007669"/>
    <property type="project" value="UniProtKB-SubCell"/>
</dbReference>
<keyword evidence="11" id="KW-1185">Reference proteome</keyword>
<dbReference type="KEGG" id="nta:107785617"/>
<dbReference type="PaxDb" id="4097-A0A1S3ZDN1"/>
<dbReference type="OMA" id="WFRNITE"/>
<evidence type="ECO:0000256" key="8">
    <source>
        <dbReference type="ARBA" id="ARBA00022989"/>
    </source>
</evidence>
<dbReference type="Pfam" id="PF13855">
    <property type="entry name" value="LRR_8"/>
    <property type="match status" value="1"/>
</dbReference>
<evidence type="ECO:0000256" key="5">
    <source>
        <dbReference type="ARBA" id="ARBA00022692"/>
    </source>
</evidence>
<dbReference type="PROSITE" id="PS51450">
    <property type="entry name" value="LRR"/>
    <property type="match status" value="1"/>
</dbReference>
<evidence type="ECO:0000256" key="7">
    <source>
        <dbReference type="ARBA" id="ARBA00022737"/>
    </source>
</evidence>
<reference evidence="12" key="2">
    <citation type="submission" date="2025-08" db="UniProtKB">
        <authorList>
            <consortium name="RefSeq"/>
        </authorList>
    </citation>
    <scope>IDENTIFICATION</scope>
</reference>
<protein>
    <submittedName>
        <fullName evidence="12">Receptor-like protein 12</fullName>
    </submittedName>
</protein>
<evidence type="ECO:0000256" key="2">
    <source>
        <dbReference type="ARBA" id="ARBA00009592"/>
    </source>
</evidence>
<comment type="subcellular location">
    <subcellularLocation>
        <location evidence="1">Cell membrane</location>
        <topology evidence="1">Single-pass type I membrane protein</topology>
    </subcellularLocation>
</comment>
<dbReference type="RefSeq" id="XP_016462444.1">
    <property type="nucleotide sequence ID" value="XM_016606958.1"/>
</dbReference>
<keyword evidence="10" id="KW-0325">Glycoprotein</keyword>
<dbReference type="GO" id="GO:0006952">
    <property type="term" value="P:defense response"/>
    <property type="evidence" value="ECO:0007669"/>
    <property type="project" value="UniProtKB-ARBA"/>
</dbReference>
<dbReference type="SUPFAM" id="SSF52047">
    <property type="entry name" value="RNI-like"/>
    <property type="match status" value="2"/>
</dbReference>
<keyword evidence="6" id="KW-0732">Signal</keyword>
<keyword evidence="5" id="KW-0812">Transmembrane</keyword>
<evidence type="ECO:0000313" key="11">
    <source>
        <dbReference type="Proteomes" id="UP000790787"/>
    </source>
</evidence>
<evidence type="ECO:0000256" key="4">
    <source>
        <dbReference type="ARBA" id="ARBA00022614"/>
    </source>
</evidence>
<dbReference type="FunFam" id="3.80.10.10:FF:000095">
    <property type="entry name" value="LRR receptor-like serine/threonine-protein kinase GSO1"/>
    <property type="match status" value="1"/>
</dbReference>
<keyword evidence="9" id="KW-0472">Membrane</keyword>
<keyword evidence="8" id="KW-1133">Transmembrane helix</keyword>
<dbReference type="Pfam" id="PF23598">
    <property type="entry name" value="LRR_14"/>
    <property type="match status" value="1"/>
</dbReference>
<dbReference type="SUPFAM" id="SSF52058">
    <property type="entry name" value="L domain-like"/>
    <property type="match status" value="1"/>
</dbReference>
<dbReference type="AlphaFoldDB" id="A0A1S3ZDN1"/>
<dbReference type="InterPro" id="IPR055414">
    <property type="entry name" value="LRR_R13L4/SHOC2-like"/>
</dbReference>
<dbReference type="STRING" id="4097.A0A1S3ZDN1"/>
<dbReference type="SMR" id="A0A1S3ZDN1"/>
<evidence type="ECO:0000256" key="6">
    <source>
        <dbReference type="ARBA" id="ARBA00022729"/>
    </source>
</evidence>
<dbReference type="FunFam" id="3.80.10.10:FF:000111">
    <property type="entry name" value="LRR receptor-like serine/threonine-protein kinase ERECTA"/>
    <property type="match status" value="1"/>
</dbReference>
<dbReference type="FunFam" id="3.80.10.10:FF:000041">
    <property type="entry name" value="LRR receptor-like serine/threonine-protein kinase ERECTA"/>
    <property type="match status" value="1"/>
</dbReference>
<reference evidence="11" key="1">
    <citation type="journal article" date="2014" name="Nat. Commun.">
        <title>The tobacco genome sequence and its comparison with those of tomato and potato.</title>
        <authorList>
            <person name="Sierro N."/>
            <person name="Battey J.N."/>
            <person name="Ouadi S."/>
            <person name="Bakaher N."/>
            <person name="Bovet L."/>
            <person name="Willig A."/>
            <person name="Goepfert S."/>
            <person name="Peitsch M.C."/>
            <person name="Ivanov N.V."/>
        </authorList>
    </citation>
    <scope>NUCLEOTIDE SEQUENCE [LARGE SCALE GENOMIC DNA]</scope>
</reference>
<keyword evidence="4" id="KW-0433">Leucine-rich repeat</keyword>
<organism evidence="11 12">
    <name type="scientific">Nicotiana tabacum</name>
    <name type="common">Common tobacco</name>
    <dbReference type="NCBI Taxonomy" id="4097"/>
    <lineage>
        <taxon>Eukaryota</taxon>
        <taxon>Viridiplantae</taxon>
        <taxon>Streptophyta</taxon>
        <taxon>Embryophyta</taxon>
        <taxon>Tracheophyta</taxon>
        <taxon>Spermatophyta</taxon>
        <taxon>Magnoliopsida</taxon>
        <taxon>eudicotyledons</taxon>
        <taxon>Gunneridae</taxon>
        <taxon>Pentapetalae</taxon>
        <taxon>asterids</taxon>
        <taxon>lamiids</taxon>
        <taxon>Solanales</taxon>
        <taxon>Solanaceae</taxon>
        <taxon>Nicotianoideae</taxon>
        <taxon>Nicotianeae</taxon>
        <taxon>Nicotiana</taxon>
    </lineage>
</organism>
<dbReference type="Gene3D" id="3.80.10.10">
    <property type="entry name" value="Ribonuclease Inhibitor"/>
    <property type="match status" value="4"/>
</dbReference>
<dbReference type="SMART" id="SM00369">
    <property type="entry name" value="LRR_TYP"/>
    <property type="match status" value="8"/>
</dbReference>
<dbReference type="Proteomes" id="UP000790787">
    <property type="component" value="Chromosome 24"/>
</dbReference>
<sequence>MQQCPAEIKIEGLKETAMDYRTSVCALFIFLFAASSLESVCSQIRRTNISCFENERKALIQFKESLVDQSNRLSSWIGDNCCKWDGVGCNIVTGHVVNLDLSNKFPNDEDLDTVMSRESWKNWEKFKGTVLGGELNPSLLKLKHLRYLDLSYNDFSRIQIPPFLGSLKNLRVLNLSCAGFGGKIPHHLGNLSRLEHLNLGICKTFFVAARNVFEADSVPWVARLTSVRTLHFVGLSIPNSEDLFNSINMLPSLLSLSLVSCQLTSFPSRMYVNFTSLTSLDIQMNFVESAIPTWFSNLTSLVNLNLGLNAFKGSTDFFEQLRDLETLDLQVNHFGDPVLNSLCRLNSLVYLDLTRNQLKSSDFHCLRNLTSLSVLKLTGNMLQGPFPESLTSSFCTLRVLDLSDNNFTGLLPTFIRDPSSCYQNSLKELYLSNNVYNDYFPAGLEKHKDLEIVDLANSSLYGPIPYSIGKMTNLKILLISNNDLNGSIPSSIGELSNLEELDISYNLFTGVVTELYFAKLSNLKNLQMSGNTLVLNVSYTWVPPFQVRMIGMSSITVGPRFPPWLKTQLQLDRLIMSDANIADTIPAWFRNITESLGIIDLSGNKLAGGLEAFCDAQRLSTIDLSKNLLSESIPSCFGNLTRLITLTLSDNNLEGHIPFSLGALGIQLSYLHLQNNRLSGKLPSTLQNLTNLRSLHLGENNFKDTIPAWLGRRVKSLQILRLNSNEFFGDIPLQLCQIRFLCVLNLAGNNLDGSIPHCFRNFTCMRIKSRYDTSFGFRYNERVDHNMKGRSLEYSDSQISLLKFMDLSENKFIGRIPEELTELEGLQSLNLSSNNLNGSIPKTIGNMKQLQSLDLSLNKISGPVPQGLASLNYLSYLNLSFNKLSGPIPTGNQLQSLDDKSIYAGNNGLCGWPLLRSCHDKKSTSHQNQPNLDQDDKGGADSNRLWFYAGIGPGFCVGFVGVIVVLHFNKSWRVMYFQFLEDFYNKYICLLDGNTDGYTGIFVCLFYLKCEHKFIFAKGIPHLQKGPSPRTCEASLANAKRDWAGGRSLLRPIKRPIGRFCEGN</sequence>
<dbReference type="PANTHER" id="PTHR48063">
    <property type="entry name" value="LRR RECEPTOR-LIKE KINASE"/>
    <property type="match status" value="1"/>
</dbReference>
<comment type="similarity">
    <text evidence="2">Belongs to the RLP family.</text>
</comment>